<evidence type="ECO:0000256" key="3">
    <source>
        <dbReference type="ARBA" id="ARBA00022448"/>
    </source>
</evidence>
<feature type="transmembrane region" description="Helical" evidence="7">
    <location>
        <begin position="43"/>
        <end position="64"/>
    </location>
</feature>
<evidence type="ECO:0000313" key="9">
    <source>
        <dbReference type="EMBL" id="KXA94030.1"/>
    </source>
</evidence>
<organism evidence="9 10">
    <name type="scientific">candidate division MSBL1 archaeon SCGC-AAA259I07</name>
    <dbReference type="NCBI Taxonomy" id="1698266"/>
    <lineage>
        <taxon>Archaea</taxon>
        <taxon>Methanobacteriati</taxon>
        <taxon>Methanobacteriota</taxon>
        <taxon>candidate division MSBL1</taxon>
    </lineage>
</organism>
<dbReference type="Pfam" id="PF00999">
    <property type="entry name" value="Na_H_Exchanger"/>
    <property type="match status" value="1"/>
</dbReference>
<sequence length="256" mass="27778">ANDESEPILGILVYEDLFIAFYIAFVSTLLLEKGSLANIMSSILLSAVFIAVLLFLVYRGGGFFQNILKIDSDDMLVLRVVGVTVLIAGVALSAGVSEAVAAFFVGMVFSDSDYAEDIERLLEPVRYVFAAIFFFWIGLVTDPALFVKIIPLLIVAVLITGVVKFFTAYQGARFYDLNVRRSTRVGLGLITRGEFSLIIGALAAAGVGALATNTVTQTIPAFAVSYVLVMSILGTTLMQYSEYFERIAMKSDNQSP</sequence>
<dbReference type="GO" id="GO:0015297">
    <property type="term" value="F:antiporter activity"/>
    <property type="evidence" value="ECO:0007669"/>
    <property type="project" value="InterPro"/>
</dbReference>
<evidence type="ECO:0000259" key="8">
    <source>
        <dbReference type="Pfam" id="PF00999"/>
    </source>
</evidence>
<dbReference type="PATRIC" id="fig|1698266.3.peg.901"/>
<keyword evidence="4 7" id="KW-0812">Transmembrane</keyword>
<dbReference type="Gene3D" id="1.20.1530.20">
    <property type="match status" value="1"/>
</dbReference>
<dbReference type="GO" id="GO:1902600">
    <property type="term" value="P:proton transmembrane transport"/>
    <property type="evidence" value="ECO:0007669"/>
    <property type="project" value="InterPro"/>
</dbReference>
<comment type="caution">
    <text evidence="9">The sequence shown here is derived from an EMBL/GenBank/DDBJ whole genome shotgun (WGS) entry which is preliminary data.</text>
</comment>
<keyword evidence="3" id="KW-0813">Transport</keyword>
<evidence type="ECO:0000256" key="1">
    <source>
        <dbReference type="ARBA" id="ARBA00004141"/>
    </source>
</evidence>
<feature type="transmembrane region" description="Helical" evidence="7">
    <location>
        <begin position="12"/>
        <end position="31"/>
    </location>
</feature>
<dbReference type="InterPro" id="IPR006153">
    <property type="entry name" value="Cation/H_exchanger_TM"/>
</dbReference>
<comment type="similarity">
    <text evidence="2">Belongs to the monovalent cation:proton antiporter 2 (CPA2) transporter (TC 2.A.37) family.</text>
</comment>
<evidence type="ECO:0000256" key="7">
    <source>
        <dbReference type="SAM" id="Phobius"/>
    </source>
</evidence>
<evidence type="ECO:0000256" key="4">
    <source>
        <dbReference type="ARBA" id="ARBA00022692"/>
    </source>
</evidence>
<keyword evidence="10" id="KW-1185">Reference proteome</keyword>
<dbReference type="Proteomes" id="UP000070155">
    <property type="component" value="Unassembled WGS sequence"/>
</dbReference>
<feature type="transmembrane region" description="Helical" evidence="7">
    <location>
        <begin position="145"/>
        <end position="166"/>
    </location>
</feature>
<protein>
    <submittedName>
        <fullName evidence="9">Sodium:proton antiporter</fullName>
    </submittedName>
</protein>
<keyword evidence="5 7" id="KW-1133">Transmembrane helix</keyword>
<evidence type="ECO:0000256" key="5">
    <source>
        <dbReference type="ARBA" id="ARBA00022989"/>
    </source>
</evidence>
<name>A0A133UIR8_9EURY</name>
<dbReference type="PANTHER" id="PTHR42751">
    <property type="entry name" value="SODIUM/HYDROGEN EXCHANGER FAMILY/TRKA DOMAIN PROTEIN"/>
    <property type="match status" value="1"/>
</dbReference>
<evidence type="ECO:0000313" key="10">
    <source>
        <dbReference type="Proteomes" id="UP000070155"/>
    </source>
</evidence>
<dbReference type="InterPro" id="IPR038770">
    <property type="entry name" value="Na+/solute_symporter_sf"/>
</dbReference>
<accession>A0A133UIR8</accession>
<feature type="transmembrane region" description="Helical" evidence="7">
    <location>
        <begin position="218"/>
        <end position="240"/>
    </location>
</feature>
<dbReference type="AlphaFoldDB" id="A0A133UIR8"/>
<feature type="domain" description="Cation/H+ exchanger transmembrane" evidence="8">
    <location>
        <begin position="8"/>
        <end position="236"/>
    </location>
</feature>
<dbReference type="EMBL" id="LHXQ01000080">
    <property type="protein sequence ID" value="KXA94030.1"/>
    <property type="molecule type" value="Genomic_DNA"/>
</dbReference>
<feature type="transmembrane region" description="Helical" evidence="7">
    <location>
        <begin position="121"/>
        <end position="139"/>
    </location>
</feature>
<feature type="transmembrane region" description="Helical" evidence="7">
    <location>
        <begin position="187"/>
        <end position="212"/>
    </location>
</feature>
<evidence type="ECO:0000256" key="2">
    <source>
        <dbReference type="ARBA" id="ARBA00005551"/>
    </source>
</evidence>
<dbReference type="GO" id="GO:0016020">
    <property type="term" value="C:membrane"/>
    <property type="evidence" value="ECO:0007669"/>
    <property type="project" value="UniProtKB-SubCell"/>
</dbReference>
<keyword evidence="6 7" id="KW-0472">Membrane</keyword>
<evidence type="ECO:0000256" key="6">
    <source>
        <dbReference type="ARBA" id="ARBA00023136"/>
    </source>
</evidence>
<feature type="transmembrane region" description="Helical" evidence="7">
    <location>
        <begin position="76"/>
        <end position="109"/>
    </location>
</feature>
<comment type="subcellular location">
    <subcellularLocation>
        <location evidence="1">Membrane</location>
        <topology evidence="1">Multi-pass membrane protein</topology>
    </subcellularLocation>
</comment>
<dbReference type="PANTHER" id="PTHR42751:SF4">
    <property type="entry name" value="K(+)_H(+) ANTIPORTER SUBUNIT KHTU"/>
    <property type="match status" value="1"/>
</dbReference>
<proteinExistence type="inferred from homology"/>
<reference evidence="9 10" key="1">
    <citation type="journal article" date="2016" name="Sci. Rep.">
        <title>Metabolic traits of an uncultured archaeal lineage -MSBL1- from brine pools of the Red Sea.</title>
        <authorList>
            <person name="Mwirichia R."/>
            <person name="Alam I."/>
            <person name="Rashid M."/>
            <person name="Vinu M."/>
            <person name="Ba-Alawi W."/>
            <person name="Anthony Kamau A."/>
            <person name="Kamanda Ngugi D."/>
            <person name="Goker M."/>
            <person name="Klenk H.P."/>
            <person name="Bajic V."/>
            <person name="Stingl U."/>
        </authorList>
    </citation>
    <scope>NUCLEOTIDE SEQUENCE [LARGE SCALE GENOMIC DNA]</scope>
    <source>
        <strain evidence="9">SCGC-AAA259I07</strain>
    </source>
</reference>
<gene>
    <name evidence="9" type="ORF">AKJ36_03590</name>
</gene>
<feature type="non-terminal residue" evidence="9">
    <location>
        <position position="1"/>
    </location>
</feature>